<dbReference type="PANTHER" id="PTHR46082">
    <property type="entry name" value="ATP/GTP-BINDING PROTEIN-RELATED"/>
    <property type="match status" value="1"/>
</dbReference>
<organism evidence="3 4">
    <name type="scientific">Hyaloscypha variabilis (strain UAMH 11265 / GT02V1 / F)</name>
    <name type="common">Meliniomyces variabilis</name>
    <dbReference type="NCBI Taxonomy" id="1149755"/>
    <lineage>
        <taxon>Eukaryota</taxon>
        <taxon>Fungi</taxon>
        <taxon>Dikarya</taxon>
        <taxon>Ascomycota</taxon>
        <taxon>Pezizomycotina</taxon>
        <taxon>Leotiomycetes</taxon>
        <taxon>Helotiales</taxon>
        <taxon>Hyaloscyphaceae</taxon>
        <taxon>Hyaloscypha</taxon>
        <taxon>Hyaloscypha variabilis</taxon>
    </lineage>
</organism>
<dbReference type="Gene3D" id="1.25.40.10">
    <property type="entry name" value="Tetratricopeptide repeat domain"/>
    <property type="match status" value="2"/>
</dbReference>
<reference evidence="3 4" key="1">
    <citation type="submission" date="2016-04" db="EMBL/GenBank/DDBJ databases">
        <title>A degradative enzymes factory behind the ericoid mycorrhizal symbiosis.</title>
        <authorList>
            <consortium name="DOE Joint Genome Institute"/>
            <person name="Martino E."/>
            <person name="Morin E."/>
            <person name="Grelet G."/>
            <person name="Kuo A."/>
            <person name="Kohler A."/>
            <person name="Daghino S."/>
            <person name="Barry K."/>
            <person name="Choi C."/>
            <person name="Cichocki N."/>
            <person name="Clum A."/>
            <person name="Copeland A."/>
            <person name="Hainaut M."/>
            <person name="Haridas S."/>
            <person name="Labutti K."/>
            <person name="Lindquist E."/>
            <person name="Lipzen A."/>
            <person name="Khouja H.-R."/>
            <person name="Murat C."/>
            <person name="Ohm R."/>
            <person name="Olson A."/>
            <person name="Spatafora J."/>
            <person name="Veneault-Fourrey C."/>
            <person name="Henrissat B."/>
            <person name="Grigoriev I."/>
            <person name="Martin F."/>
            <person name="Perotto S."/>
        </authorList>
    </citation>
    <scope>NUCLEOTIDE SEQUENCE [LARGE SCALE GENOMIC DNA]</scope>
    <source>
        <strain evidence="3 4">F</strain>
    </source>
</reference>
<evidence type="ECO:0000259" key="2">
    <source>
        <dbReference type="Pfam" id="PF14420"/>
    </source>
</evidence>
<feature type="compositionally biased region" description="Acidic residues" evidence="1">
    <location>
        <begin position="710"/>
        <end position="732"/>
    </location>
</feature>
<feature type="region of interest" description="Disordered" evidence="1">
    <location>
        <begin position="148"/>
        <end position="174"/>
    </location>
</feature>
<evidence type="ECO:0000313" key="3">
    <source>
        <dbReference type="EMBL" id="PMD38677.1"/>
    </source>
</evidence>
<dbReference type="EMBL" id="KZ613947">
    <property type="protein sequence ID" value="PMD38677.1"/>
    <property type="molecule type" value="Genomic_DNA"/>
</dbReference>
<keyword evidence="4" id="KW-1185">Reference proteome</keyword>
<feature type="compositionally biased region" description="Low complexity" evidence="1">
    <location>
        <begin position="699"/>
        <end position="709"/>
    </location>
</feature>
<name>A0A2J6RJL3_HYAVF</name>
<evidence type="ECO:0000313" key="4">
    <source>
        <dbReference type="Proteomes" id="UP000235786"/>
    </source>
</evidence>
<dbReference type="Pfam" id="PF14420">
    <property type="entry name" value="Clr5"/>
    <property type="match status" value="1"/>
</dbReference>
<dbReference type="PANTHER" id="PTHR46082:SF6">
    <property type="entry name" value="AAA+ ATPASE DOMAIN-CONTAINING PROTEIN-RELATED"/>
    <property type="match status" value="1"/>
</dbReference>
<dbReference type="AlphaFoldDB" id="A0A2J6RJL3"/>
<dbReference type="InterPro" id="IPR025676">
    <property type="entry name" value="Clr5_dom"/>
</dbReference>
<dbReference type="SUPFAM" id="SSF48452">
    <property type="entry name" value="TPR-like"/>
    <property type="match status" value="2"/>
</dbReference>
<dbReference type="InterPro" id="IPR053137">
    <property type="entry name" value="NLR-like"/>
</dbReference>
<dbReference type="OrthoDB" id="3521172at2759"/>
<dbReference type="STRING" id="1149755.A0A2J6RJL3"/>
<accession>A0A2J6RJL3</accession>
<feature type="compositionally biased region" description="Basic and acidic residues" evidence="1">
    <location>
        <begin position="157"/>
        <end position="171"/>
    </location>
</feature>
<sequence>MEDMQSEHDAPVALHLSDTLDRNSSRPQSLAKQNWNDLKSTIRELYLDQGQTLKHLANYLEEHHGFRPTKKQLLYRISGWGFEKNVKKNERRAIIKNLGSGLGKVEFEAQVLRGRTLNEAKLNRWMKMEKATFVESLVANSELARVPATTELANQDAETREPTQTSNHEEQSEFDIQVQESQNVAFLCNNDNSFDWNSVDVIGSPRLTKLIGALTIEECDIQLLDLASDGQGAIDILRSDSMDLCGRSDSAREENITCRTESWSTKLSTLIKTYQQSHFRLQFELYPFPISSNKSYKVHPPRFFGASHQPKISESECKIRLQKLKHMQDNEIIALVEAMGARAMELFHQRCYDTAETWFRRVVRAKKLVSWYKPHQTLWTCLRVCICVEQQDRYREAQALHQSLHGAIERVFGPDHGISVQSMILSARLFGDLGFKAEEEAVYRQMLQILLTTLGGRHPTTVDTLEELGSFLARFGRNGEAQPLLETSLHFRIEAVKNSGGPWMDGDNILWGMAELAEVLSGMRRYDESEKVLNCAQNLLGNETRQRYASGFNYHFTRARTYRLQKRLKNSEEILRGLLKFYLNDLGAAMAMESMRQLAVILKETGRLREAAFWYKKEYLLHVKTYGLTHRYTMECCEEVGFCYSDQRRYHKGKLFFEAAIEKIGLSSEEPDSRTTCIQKIKFWMKKLEEERVEDDCGSENSESVNSEIEPMDTDDDVDYEDMSDVPDPLDY</sequence>
<dbReference type="InterPro" id="IPR011990">
    <property type="entry name" value="TPR-like_helical_dom_sf"/>
</dbReference>
<protein>
    <recommendedName>
        <fullName evidence="2">Clr5 domain-containing protein</fullName>
    </recommendedName>
</protein>
<dbReference type="Proteomes" id="UP000235786">
    <property type="component" value="Unassembled WGS sequence"/>
</dbReference>
<feature type="region of interest" description="Disordered" evidence="1">
    <location>
        <begin position="692"/>
        <end position="732"/>
    </location>
</feature>
<feature type="domain" description="Clr5" evidence="2">
    <location>
        <begin position="32"/>
        <end position="84"/>
    </location>
</feature>
<proteinExistence type="predicted"/>
<gene>
    <name evidence="3" type="ORF">L207DRAFT_584081</name>
</gene>
<evidence type="ECO:0000256" key="1">
    <source>
        <dbReference type="SAM" id="MobiDB-lite"/>
    </source>
</evidence>